<evidence type="ECO:0000313" key="1">
    <source>
        <dbReference type="EMBL" id="KAJ7304779.1"/>
    </source>
</evidence>
<accession>A0AAD6Z3A6</accession>
<dbReference type="EMBL" id="JARIHO010000099">
    <property type="protein sequence ID" value="KAJ7304779.1"/>
    <property type="molecule type" value="Genomic_DNA"/>
</dbReference>
<comment type="caution">
    <text evidence="1">The sequence shown here is derived from an EMBL/GenBank/DDBJ whole genome shotgun (WGS) entry which is preliminary data.</text>
</comment>
<proteinExistence type="predicted"/>
<organism evidence="1 2">
    <name type="scientific">Mycena albidolilacea</name>
    <dbReference type="NCBI Taxonomy" id="1033008"/>
    <lineage>
        <taxon>Eukaryota</taxon>
        <taxon>Fungi</taxon>
        <taxon>Dikarya</taxon>
        <taxon>Basidiomycota</taxon>
        <taxon>Agaricomycotina</taxon>
        <taxon>Agaricomycetes</taxon>
        <taxon>Agaricomycetidae</taxon>
        <taxon>Agaricales</taxon>
        <taxon>Marasmiineae</taxon>
        <taxon>Mycenaceae</taxon>
        <taxon>Mycena</taxon>
    </lineage>
</organism>
<gene>
    <name evidence="1" type="ORF">DFH08DRAFT_1055394</name>
</gene>
<name>A0AAD6Z3A6_9AGAR</name>
<reference evidence="1" key="1">
    <citation type="submission" date="2023-03" db="EMBL/GenBank/DDBJ databases">
        <title>Massive genome expansion in bonnet fungi (Mycena s.s.) driven by repeated elements and novel gene families across ecological guilds.</title>
        <authorList>
            <consortium name="Lawrence Berkeley National Laboratory"/>
            <person name="Harder C.B."/>
            <person name="Miyauchi S."/>
            <person name="Viragh M."/>
            <person name="Kuo A."/>
            <person name="Thoen E."/>
            <person name="Andreopoulos B."/>
            <person name="Lu D."/>
            <person name="Skrede I."/>
            <person name="Drula E."/>
            <person name="Henrissat B."/>
            <person name="Morin E."/>
            <person name="Kohler A."/>
            <person name="Barry K."/>
            <person name="LaButti K."/>
            <person name="Morin E."/>
            <person name="Salamov A."/>
            <person name="Lipzen A."/>
            <person name="Mereny Z."/>
            <person name="Hegedus B."/>
            <person name="Baldrian P."/>
            <person name="Stursova M."/>
            <person name="Weitz H."/>
            <person name="Taylor A."/>
            <person name="Grigoriev I.V."/>
            <person name="Nagy L.G."/>
            <person name="Martin F."/>
            <person name="Kauserud H."/>
        </authorList>
    </citation>
    <scope>NUCLEOTIDE SEQUENCE</scope>
    <source>
        <strain evidence="1">CBHHK002</strain>
    </source>
</reference>
<keyword evidence="2" id="KW-1185">Reference proteome</keyword>
<dbReference type="AlphaFoldDB" id="A0AAD6Z3A6"/>
<sequence>MHCRTLLESLHDALGLLDLAFGPAKDEFAEINEFVRENEKTLELSTRHWVVVATKCLEGSEQSCIVCEQKFEFNEDKPSGGEAEDGYTNEFRAARIDQEDVLSMLNNLDIANMDWEDWAGDEVVGDYEV</sequence>
<evidence type="ECO:0000313" key="2">
    <source>
        <dbReference type="Proteomes" id="UP001218218"/>
    </source>
</evidence>
<protein>
    <submittedName>
        <fullName evidence="1">Uncharacterized protein</fullName>
    </submittedName>
</protein>
<dbReference type="Proteomes" id="UP001218218">
    <property type="component" value="Unassembled WGS sequence"/>
</dbReference>